<dbReference type="PANTHER" id="PTHR11589:SF4">
    <property type="entry name" value="NEUROTROPHIN-3"/>
    <property type="match status" value="1"/>
</dbReference>
<evidence type="ECO:0000259" key="12">
    <source>
        <dbReference type="SMART" id="SM00140"/>
    </source>
</evidence>
<dbReference type="GO" id="GO:0048812">
    <property type="term" value="P:neuron projection morphogenesis"/>
    <property type="evidence" value="ECO:0007669"/>
    <property type="project" value="TreeGrafter"/>
</dbReference>
<keyword evidence="8 10" id="KW-0339">Growth factor</keyword>
<evidence type="ECO:0000256" key="9">
    <source>
        <dbReference type="ARBA" id="ARBA00023157"/>
    </source>
</evidence>
<protein>
    <recommendedName>
        <fullName evidence="4 10">Neurotrophin-3</fullName>
        <shortName evidence="10">NT-3</shortName>
    </recommendedName>
</protein>
<keyword evidence="14" id="KW-1185">Reference proteome</keyword>
<accession>A0A091CS64</accession>
<dbReference type="Pfam" id="PF00243">
    <property type="entry name" value="NGF"/>
    <property type="match status" value="1"/>
</dbReference>
<dbReference type="AlphaFoldDB" id="A0A091CS64"/>
<dbReference type="PRINTS" id="PR00268">
    <property type="entry name" value="NGF"/>
</dbReference>
<comment type="similarity">
    <text evidence="3 10">Belongs to the NGF-beta family.</text>
</comment>
<dbReference type="GO" id="GO:0008021">
    <property type="term" value="C:synaptic vesicle"/>
    <property type="evidence" value="ECO:0007669"/>
    <property type="project" value="TreeGrafter"/>
</dbReference>
<dbReference type="GO" id="GO:0005163">
    <property type="term" value="F:nerve growth factor receptor binding"/>
    <property type="evidence" value="ECO:0007669"/>
    <property type="project" value="TreeGrafter"/>
</dbReference>
<name>A0A091CS64_FUKDA</name>
<dbReference type="PROSITE" id="PS00248">
    <property type="entry name" value="NGF_1"/>
    <property type="match status" value="1"/>
</dbReference>
<keyword evidence="7" id="KW-0732">Signal</keyword>
<evidence type="ECO:0000256" key="2">
    <source>
        <dbReference type="ARBA" id="ARBA00004613"/>
    </source>
</evidence>
<feature type="domain" description="Nerve growth factor-related" evidence="12">
    <location>
        <begin position="327"/>
        <end position="432"/>
    </location>
</feature>
<sequence>MERKGEGRRGEGKGYDVRAQTHVVKLVPKYELDEVAATFPPSSAVYGGGGSHPSSLLSFSFIAQIYSFTSGKHSARSCGDIKRHMTQALYPPKTWDIRLENGQIRSSQHLYSEHQKWVLATGLPCDRWKKDSLLSFMVSRTSVDQNRYRFMDYLNGEFCKKEGKTKQEKLEEEERDILQVNKGMFILFYVIFLAYLRGIQGNNMDQRSLPEDSLNSLIIKLIQADLLKNKLSKQMVDIKGNYQSTLPEAEAARRPEQGEPARSEFQPMTVADTEPLRHQRRYRSPRVLLSSSAPLEPPPLYLMEDHVGGPVGANRTSRRRRYAEHKSHRGEYSVCDSESLWVTDKSSAIDIRGHQVTVLGEIKTGNSPVKQYFYETRCKEARPVKNGCRGIDDKHWNSQCKTSQTYVRALTSENNKLVGWRWIRIDTSCVCALSRKIGRT</sequence>
<dbReference type="EMBL" id="KN124838">
    <property type="protein sequence ID" value="KFO20240.1"/>
    <property type="molecule type" value="Genomic_DNA"/>
</dbReference>
<proteinExistence type="inferred from homology"/>
<keyword evidence="9" id="KW-1015">Disulfide bond</keyword>
<dbReference type="Pfam" id="PF19338">
    <property type="entry name" value="NTF3_N"/>
    <property type="match status" value="1"/>
</dbReference>
<comment type="subcellular location">
    <subcellularLocation>
        <location evidence="2 10">Secreted</location>
    </subcellularLocation>
</comment>
<keyword evidence="5 10" id="KW-0964">Secreted</keyword>
<dbReference type="GO" id="GO:0038180">
    <property type="term" value="P:nerve growth factor signaling pathway"/>
    <property type="evidence" value="ECO:0007669"/>
    <property type="project" value="TreeGrafter"/>
</dbReference>
<dbReference type="GO" id="GO:0008083">
    <property type="term" value="F:growth factor activity"/>
    <property type="evidence" value="ECO:0007669"/>
    <property type="project" value="UniProtKB-KW"/>
</dbReference>
<feature type="region of interest" description="Disordered" evidence="11">
    <location>
        <begin position="300"/>
        <end position="328"/>
    </location>
</feature>
<dbReference type="GO" id="GO:0005615">
    <property type="term" value="C:extracellular space"/>
    <property type="evidence" value="ECO:0007669"/>
    <property type="project" value="TreeGrafter"/>
</dbReference>
<evidence type="ECO:0000256" key="5">
    <source>
        <dbReference type="ARBA" id="ARBA00022525"/>
    </source>
</evidence>
<dbReference type="Proteomes" id="UP000028990">
    <property type="component" value="Unassembled WGS sequence"/>
</dbReference>
<evidence type="ECO:0000313" key="14">
    <source>
        <dbReference type="Proteomes" id="UP000028990"/>
    </source>
</evidence>
<evidence type="ECO:0000256" key="10">
    <source>
        <dbReference type="RuleBase" id="RU365037"/>
    </source>
</evidence>
<dbReference type="GO" id="GO:0007169">
    <property type="term" value="P:cell surface receptor protein tyrosine kinase signaling pathway"/>
    <property type="evidence" value="ECO:0007669"/>
    <property type="project" value="TreeGrafter"/>
</dbReference>
<organism evidence="13 14">
    <name type="scientific">Fukomys damarensis</name>
    <name type="common">Damaraland mole rat</name>
    <name type="synonym">Cryptomys damarensis</name>
    <dbReference type="NCBI Taxonomy" id="885580"/>
    <lineage>
        <taxon>Eukaryota</taxon>
        <taxon>Metazoa</taxon>
        <taxon>Chordata</taxon>
        <taxon>Craniata</taxon>
        <taxon>Vertebrata</taxon>
        <taxon>Euteleostomi</taxon>
        <taxon>Mammalia</taxon>
        <taxon>Eutheria</taxon>
        <taxon>Euarchontoglires</taxon>
        <taxon>Glires</taxon>
        <taxon>Rodentia</taxon>
        <taxon>Hystricomorpha</taxon>
        <taxon>Bathyergidae</taxon>
        <taxon>Fukomys</taxon>
    </lineage>
</organism>
<evidence type="ECO:0000256" key="3">
    <source>
        <dbReference type="ARBA" id="ARBA00010783"/>
    </source>
</evidence>
<dbReference type="PROSITE" id="PS50270">
    <property type="entry name" value="NGF_2"/>
    <property type="match status" value="1"/>
</dbReference>
<evidence type="ECO:0000256" key="8">
    <source>
        <dbReference type="ARBA" id="ARBA00023030"/>
    </source>
</evidence>
<dbReference type="PANTHER" id="PTHR11589">
    <property type="entry name" value="NERVE GROWTH FACTOR NGF -RELATED"/>
    <property type="match status" value="1"/>
</dbReference>
<gene>
    <name evidence="13" type="ORF">H920_18357</name>
</gene>
<dbReference type="InterPro" id="IPR045815">
    <property type="entry name" value="NTF3_N"/>
</dbReference>
<comment type="function">
    <text evidence="1 10">Seems to promote the survival of visceral and proprioceptive sensory neurons.</text>
</comment>
<dbReference type="SMART" id="SM00140">
    <property type="entry name" value="NGF"/>
    <property type="match status" value="1"/>
</dbReference>
<feature type="compositionally biased region" description="Basic residues" evidence="11">
    <location>
        <begin position="316"/>
        <end position="328"/>
    </location>
</feature>
<dbReference type="InterPro" id="IPR015578">
    <property type="entry name" value="Neurotrophin-3"/>
</dbReference>
<dbReference type="eggNOG" id="ENOG502R4FK">
    <property type="taxonomic scope" value="Eukaryota"/>
</dbReference>
<dbReference type="InterPro" id="IPR020408">
    <property type="entry name" value="Nerve_growth_factor-like"/>
</dbReference>
<keyword evidence="6 10" id="KW-0165">Cleavage on pair of basic residues</keyword>
<evidence type="ECO:0000256" key="4">
    <source>
        <dbReference type="ARBA" id="ARBA00018014"/>
    </source>
</evidence>
<feature type="compositionally biased region" description="Basic and acidic residues" evidence="11">
    <location>
        <begin position="250"/>
        <end position="262"/>
    </location>
</feature>
<evidence type="ECO:0000256" key="7">
    <source>
        <dbReference type="ARBA" id="ARBA00022729"/>
    </source>
</evidence>
<dbReference type="Gene3D" id="2.10.90.10">
    <property type="entry name" value="Cystine-knot cytokines"/>
    <property type="match status" value="1"/>
</dbReference>
<dbReference type="FunFam" id="2.10.90.10:FF:000002">
    <property type="entry name" value="Brain-derived neurotrophic factor"/>
    <property type="match status" value="1"/>
</dbReference>
<evidence type="ECO:0000256" key="11">
    <source>
        <dbReference type="SAM" id="MobiDB-lite"/>
    </source>
</evidence>
<dbReference type="InterPro" id="IPR029034">
    <property type="entry name" value="Cystine-knot_cytokine"/>
</dbReference>
<dbReference type="GO" id="GO:0030424">
    <property type="term" value="C:axon"/>
    <property type="evidence" value="ECO:0007669"/>
    <property type="project" value="TreeGrafter"/>
</dbReference>
<dbReference type="GO" id="GO:0030425">
    <property type="term" value="C:dendrite"/>
    <property type="evidence" value="ECO:0007669"/>
    <property type="project" value="TreeGrafter"/>
</dbReference>
<dbReference type="GO" id="GO:0043524">
    <property type="term" value="P:negative regulation of neuron apoptotic process"/>
    <property type="evidence" value="ECO:0007669"/>
    <property type="project" value="TreeGrafter"/>
</dbReference>
<evidence type="ECO:0000313" key="13">
    <source>
        <dbReference type="EMBL" id="KFO20240.1"/>
    </source>
</evidence>
<dbReference type="InterPro" id="IPR002072">
    <property type="entry name" value="Nerve_growth_factor-rel"/>
</dbReference>
<evidence type="ECO:0000256" key="1">
    <source>
        <dbReference type="ARBA" id="ARBA00003312"/>
    </source>
</evidence>
<dbReference type="InterPro" id="IPR019846">
    <property type="entry name" value="Nerve_growth_factor_CS"/>
</dbReference>
<dbReference type="PRINTS" id="PR01914">
    <property type="entry name" value="NEUROTROPHN3"/>
</dbReference>
<dbReference type="STRING" id="885580.ENSFDAP00000008237"/>
<feature type="region of interest" description="Disordered" evidence="11">
    <location>
        <begin position="246"/>
        <end position="283"/>
    </location>
</feature>
<dbReference type="GO" id="GO:0021675">
    <property type="term" value="P:nerve development"/>
    <property type="evidence" value="ECO:0007669"/>
    <property type="project" value="TreeGrafter"/>
</dbReference>
<dbReference type="SUPFAM" id="SSF57501">
    <property type="entry name" value="Cystine-knot cytokines"/>
    <property type="match status" value="1"/>
</dbReference>
<reference evidence="13 14" key="1">
    <citation type="submission" date="2013-11" db="EMBL/GenBank/DDBJ databases">
        <title>The Damaraland mole rat (Fukomys damarensis) genome and evolution of African mole rats.</title>
        <authorList>
            <person name="Gladyshev V.N."/>
            <person name="Fang X."/>
        </authorList>
    </citation>
    <scope>NUCLEOTIDE SEQUENCE [LARGE SCALE GENOMIC DNA]</scope>
    <source>
        <tissue evidence="13">Liver</tissue>
    </source>
</reference>
<dbReference type="GO" id="GO:0050804">
    <property type="term" value="P:modulation of chemical synaptic transmission"/>
    <property type="evidence" value="ECO:0007669"/>
    <property type="project" value="TreeGrafter"/>
</dbReference>
<evidence type="ECO:0000256" key="6">
    <source>
        <dbReference type="ARBA" id="ARBA00022685"/>
    </source>
</evidence>